<evidence type="ECO:0000313" key="2">
    <source>
        <dbReference type="Proteomes" id="UP001497497"/>
    </source>
</evidence>
<evidence type="ECO:0008006" key="3">
    <source>
        <dbReference type="Google" id="ProtNLM"/>
    </source>
</evidence>
<dbReference type="Proteomes" id="UP001497497">
    <property type="component" value="Unassembled WGS sequence"/>
</dbReference>
<keyword evidence="2" id="KW-1185">Reference proteome</keyword>
<gene>
    <name evidence="1" type="ORF">GSLYS_00018313001</name>
</gene>
<protein>
    <recommendedName>
        <fullName evidence="3">TERF1-interacting nuclear factor 2 N-terminal domain-containing protein</fullName>
    </recommendedName>
</protein>
<sequence length="294" mass="33718">MGKSIYNYSHRPTELTKMHLFGEYLKLKQTILWLVVNNDIKENYGDALKVIDSLLEEASTLNCMEPYIRLALGLRMKDLVHSLTSDDFEAKLHSHFPNGTLPLQDEYLKTLFTEQELETFKDTTLETCNYFSCLFQNKMAVMELKSSYNSSLFGCGLTESLKNLVTLFFNTLEKNADSSRKKLDAQKTILPTESHQRDSLLNKQIAPIENVDIDQNKSSDYQSHRTSTVHSSCVMVYTDEETNNMCNFPKGLTVPSSQSMDEDTSQKQRINVPDLKIFLKQHDTRGCLVRLTQI</sequence>
<evidence type="ECO:0000313" key="1">
    <source>
        <dbReference type="EMBL" id="CAL1544830.1"/>
    </source>
</evidence>
<reference evidence="1 2" key="1">
    <citation type="submission" date="2024-04" db="EMBL/GenBank/DDBJ databases">
        <authorList>
            <consortium name="Genoscope - CEA"/>
            <person name="William W."/>
        </authorList>
    </citation>
    <scope>NUCLEOTIDE SEQUENCE [LARGE SCALE GENOMIC DNA]</scope>
</reference>
<comment type="caution">
    <text evidence="1">The sequence shown here is derived from an EMBL/GenBank/DDBJ whole genome shotgun (WGS) entry which is preliminary data.</text>
</comment>
<name>A0AAV2IDA4_LYMST</name>
<dbReference type="EMBL" id="CAXITT010000650">
    <property type="protein sequence ID" value="CAL1544830.1"/>
    <property type="molecule type" value="Genomic_DNA"/>
</dbReference>
<dbReference type="AlphaFoldDB" id="A0AAV2IDA4"/>
<organism evidence="1 2">
    <name type="scientific">Lymnaea stagnalis</name>
    <name type="common">Great pond snail</name>
    <name type="synonym">Helix stagnalis</name>
    <dbReference type="NCBI Taxonomy" id="6523"/>
    <lineage>
        <taxon>Eukaryota</taxon>
        <taxon>Metazoa</taxon>
        <taxon>Spiralia</taxon>
        <taxon>Lophotrochozoa</taxon>
        <taxon>Mollusca</taxon>
        <taxon>Gastropoda</taxon>
        <taxon>Heterobranchia</taxon>
        <taxon>Euthyneura</taxon>
        <taxon>Panpulmonata</taxon>
        <taxon>Hygrophila</taxon>
        <taxon>Lymnaeoidea</taxon>
        <taxon>Lymnaeidae</taxon>
        <taxon>Lymnaea</taxon>
    </lineage>
</organism>
<proteinExistence type="predicted"/>
<accession>A0AAV2IDA4</accession>